<dbReference type="AlphaFoldDB" id="A0A2H3HAI5"/>
<feature type="compositionally biased region" description="Basic and acidic residues" evidence="1">
    <location>
        <begin position="1"/>
        <end position="14"/>
    </location>
</feature>
<evidence type="ECO:0000313" key="3">
    <source>
        <dbReference type="Proteomes" id="UP000219602"/>
    </source>
</evidence>
<reference evidence="2 3" key="2">
    <citation type="journal article" date="2017" name="Sci. Rep.">
        <title>A mobile pathogenicity chromosome in Fusarium oxysporum for infection of multiple cucurbit species.</title>
        <authorList>
            <person name="van Dam P."/>
            <person name="Fokkens L."/>
            <person name="Ayukawa Y."/>
            <person name="van der Gragt M."/>
            <person name="Ter Horst A."/>
            <person name="Brankovics B."/>
            <person name="Houterman P.M."/>
            <person name="Arie T."/>
            <person name="Rep M."/>
        </authorList>
    </citation>
    <scope>NUCLEOTIDE SEQUENCE [LARGE SCALE GENOMIC DNA]</scope>
    <source>
        <strain evidence="2 3">Forc016</strain>
    </source>
</reference>
<dbReference type="InterPro" id="IPR022024">
    <property type="entry name" value="DUF3602"/>
</dbReference>
<feature type="compositionally biased region" description="Low complexity" evidence="1">
    <location>
        <begin position="60"/>
        <end position="86"/>
    </location>
</feature>
<feature type="compositionally biased region" description="Low complexity" evidence="1">
    <location>
        <begin position="144"/>
        <end position="155"/>
    </location>
</feature>
<dbReference type="Pfam" id="PF12223">
    <property type="entry name" value="DUF3602"/>
    <property type="match status" value="1"/>
</dbReference>
<comment type="caution">
    <text evidence="2">The sequence shown here is derived from an EMBL/GenBank/DDBJ whole genome shotgun (WGS) entry which is preliminary data.</text>
</comment>
<gene>
    <name evidence="2" type="ORF">AU210_007543</name>
</gene>
<dbReference type="PANTHER" id="PTHR34693:SF2">
    <property type="entry name" value="DUF3602 DOMAIN-CONTAINING PROTEIN"/>
    <property type="match status" value="1"/>
</dbReference>
<evidence type="ECO:0000313" key="2">
    <source>
        <dbReference type="EMBL" id="PCD34953.1"/>
    </source>
</evidence>
<accession>A0A2H3HAI5</accession>
<feature type="region of interest" description="Disordered" evidence="1">
    <location>
        <begin position="130"/>
        <end position="159"/>
    </location>
</feature>
<dbReference type="PANTHER" id="PTHR34693">
    <property type="entry name" value="PROTEIN PAR32"/>
    <property type="match status" value="1"/>
</dbReference>
<dbReference type="Proteomes" id="UP000219602">
    <property type="component" value="Chromosome 7"/>
</dbReference>
<protein>
    <submittedName>
        <fullName evidence="2">Uncharacterized protein</fullName>
    </submittedName>
</protein>
<evidence type="ECO:0000256" key="1">
    <source>
        <dbReference type="SAM" id="MobiDB-lite"/>
    </source>
</evidence>
<organism evidence="2 3">
    <name type="scientific">Fusarium oxysporum f. sp. radicis-cucumerinum</name>
    <dbReference type="NCBI Taxonomy" id="327505"/>
    <lineage>
        <taxon>Eukaryota</taxon>
        <taxon>Fungi</taxon>
        <taxon>Dikarya</taxon>
        <taxon>Ascomycota</taxon>
        <taxon>Pezizomycotina</taxon>
        <taxon>Sordariomycetes</taxon>
        <taxon>Hypocreomycetidae</taxon>
        <taxon>Hypocreales</taxon>
        <taxon>Nectriaceae</taxon>
        <taxon>Fusarium</taxon>
        <taxon>Fusarium oxysporum species complex</taxon>
    </lineage>
</organism>
<proteinExistence type="predicted"/>
<dbReference type="EMBL" id="MABQ02000005">
    <property type="protein sequence ID" value="PCD34953.1"/>
    <property type="molecule type" value="Genomic_DNA"/>
</dbReference>
<reference evidence="2 3" key="1">
    <citation type="journal article" date="2016" name="Environ. Microbiol.">
        <title>Effector profiles distinguish formae speciales of Fusarium oxysporum.</title>
        <authorList>
            <person name="van Dam P."/>
            <person name="Fokkens L."/>
            <person name="Schmidt S.M."/>
            <person name="Linmans J.H."/>
            <person name="Kistler H.C."/>
            <person name="Ma L.J."/>
            <person name="Rep M."/>
        </authorList>
    </citation>
    <scope>NUCLEOTIDE SEQUENCE [LARGE SCALE GENOMIC DNA]</scope>
    <source>
        <strain evidence="2 3">Forc016</strain>
    </source>
</reference>
<name>A0A2H3HAI5_FUSOX</name>
<feature type="region of interest" description="Disordered" evidence="1">
    <location>
        <begin position="1"/>
        <end position="25"/>
    </location>
</feature>
<dbReference type="InterPro" id="IPR053203">
    <property type="entry name" value="Cisplatin_resist-associated"/>
</dbReference>
<sequence>MHGLESIDRPDRLVSESQGLTTKRAHSITDYILTEPSPSTNVFVRSGRGGYGNISRASKDTTSSSTRTVVTPSTTTKTTTTTTPSRRFFSGIGGAGNVHRASEQPSVSLDDEYDRIAARDQMAAGHVGIGGAGNVFHRKDSDAGSDASDSSSMSSKTKLWARVSSTFSRD</sequence>
<feature type="region of interest" description="Disordered" evidence="1">
    <location>
        <begin position="52"/>
        <end position="107"/>
    </location>
</feature>